<evidence type="ECO:0000256" key="6">
    <source>
        <dbReference type="ARBA" id="ARBA00023136"/>
    </source>
</evidence>
<dbReference type="InterPro" id="IPR001640">
    <property type="entry name" value="Lgt"/>
</dbReference>
<dbReference type="GO" id="GO:0042158">
    <property type="term" value="P:lipoprotein biosynthetic process"/>
    <property type="evidence" value="ECO:0007669"/>
    <property type="project" value="InterPro"/>
</dbReference>
<feature type="transmembrane region" description="Helical" evidence="7">
    <location>
        <begin position="165"/>
        <end position="182"/>
    </location>
</feature>
<evidence type="ECO:0000256" key="5">
    <source>
        <dbReference type="ARBA" id="ARBA00022989"/>
    </source>
</evidence>
<feature type="transmembrane region" description="Helical" evidence="7">
    <location>
        <begin position="12"/>
        <end position="29"/>
    </location>
</feature>
<dbReference type="PANTHER" id="PTHR30589">
    <property type="entry name" value="PROLIPOPROTEIN DIACYLGLYCERYL TRANSFERASE"/>
    <property type="match status" value="1"/>
</dbReference>
<keyword evidence="6 7" id="KW-0472">Membrane</keyword>
<dbReference type="AlphaFoldDB" id="A0A4Q9FP33"/>
<accession>A0A4Q9FP33</accession>
<dbReference type="GO" id="GO:0008961">
    <property type="term" value="F:phosphatidylglycerol-prolipoprotein diacylglyceryl transferase activity"/>
    <property type="evidence" value="ECO:0007669"/>
    <property type="project" value="InterPro"/>
</dbReference>
<dbReference type="RefSeq" id="WP_130936621.1">
    <property type="nucleotide sequence ID" value="NZ_BMEE01000002.1"/>
</dbReference>
<keyword evidence="9" id="KW-1185">Reference proteome</keyword>
<dbReference type="Pfam" id="PF01790">
    <property type="entry name" value="LGT"/>
    <property type="match status" value="1"/>
</dbReference>
<name>A0A4Q9FP33_9FLAO</name>
<dbReference type="OrthoDB" id="871140at2"/>
<feature type="transmembrane region" description="Helical" evidence="7">
    <location>
        <begin position="116"/>
        <end position="138"/>
    </location>
</feature>
<comment type="similarity">
    <text evidence="1">Belongs to the Lgt family.</text>
</comment>
<comment type="caution">
    <text evidence="8">The sequence shown here is derived from an EMBL/GenBank/DDBJ whole genome shotgun (WGS) entry which is preliminary data.</text>
</comment>
<evidence type="ECO:0000256" key="1">
    <source>
        <dbReference type="ARBA" id="ARBA00007150"/>
    </source>
</evidence>
<evidence type="ECO:0000313" key="8">
    <source>
        <dbReference type="EMBL" id="TBN16640.1"/>
    </source>
</evidence>
<evidence type="ECO:0000256" key="3">
    <source>
        <dbReference type="ARBA" id="ARBA00022679"/>
    </source>
</evidence>
<sequence>MQIPFEPQLFGYNINIHLVLEYLAFFLAFRYYVVLRRKSKDHISSNNRLSIILGAALGALIGSRVVGILENPAFEWSQHNIIQLLNTKTIMGGLFGGLLGVELAKKYIGETQSSGDLFVFPIILGIFIGRIGCFLSGINEFTYGKETCFFTGIDLGDGVLRHPTSLYELVFLVMLFFGLKWLQKHRQLPNGDLFKWFMVLYFGFRFFIEFLKPNVFFVFGLSTIQILCVVCFLYYKKTLIFYSK</sequence>
<feature type="transmembrane region" description="Helical" evidence="7">
    <location>
        <begin position="49"/>
        <end position="69"/>
    </location>
</feature>
<dbReference type="GO" id="GO:0005886">
    <property type="term" value="C:plasma membrane"/>
    <property type="evidence" value="ECO:0007669"/>
    <property type="project" value="InterPro"/>
</dbReference>
<feature type="transmembrane region" description="Helical" evidence="7">
    <location>
        <begin position="81"/>
        <end position="104"/>
    </location>
</feature>
<feature type="transmembrane region" description="Helical" evidence="7">
    <location>
        <begin position="194"/>
        <end position="211"/>
    </location>
</feature>
<feature type="transmembrane region" description="Helical" evidence="7">
    <location>
        <begin position="217"/>
        <end position="235"/>
    </location>
</feature>
<protein>
    <submittedName>
        <fullName evidence="8">Diacylglyceryl transferase</fullName>
    </submittedName>
</protein>
<evidence type="ECO:0000256" key="7">
    <source>
        <dbReference type="SAM" id="Phobius"/>
    </source>
</evidence>
<gene>
    <name evidence="8" type="ORF">EYD46_08375</name>
</gene>
<evidence type="ECO:0000256" key="2">
    <source>
        <dbReference type="ARBA" id="ARBA00022475"/>
    </source>
</evidence>
<dbReference type="PANTHER" id="PTHR30589:SF0">
    <property type="entry name" value="PHOSPHATIDYLGLYCEROL--PROLIPOPROTEIN DIACYLGLYCERYL TRANSFERASE"/>
    <property type="match status" value="1"/>
</dbReference>
<keyword evidence="2" id="KW-1003">Cell membrane</keyword>
<keyword evidence="3 8" id="KW-0808">Transferase</keyword>
<keyword evidence="4 7" id="KW-0812">Transmembrane</keyword>
<evidence type="ECO:0000256" key="4">
    <source>
        <dbReference type="ARBA" id="ARBA00022692"/>
    </source>
</evidence>
<keyword evidence="5 7" id="KW-1133">Transmembrane helix</keyword>
<dbReference type="Proteomes" id="UP000292372">
    <property type="component" value="Unassembled WGS sequence"/>
</dbReference>
<organism evidence="8 9">
    <name type="scientific">Hyunsoonleella pacifica</name>
    <dbReference type="NCBI Taxonomy" id="1080224"/>
    <lineage>
        <taxon>Bacteria</taxon>
        <taxon>Pseudomonadati</taxon>
        <taxon>Bacteroidota</taxon>
        <taxon>Flavobacteriia</taxon>
        <taxon>Flavobacteriales</taxon>
        <taxon>Flavobacteriaceae</taxon>
    </lineage>
</organism>
<evidence type="ECO:0000313" key="9">
    <source>
        <dbReference type="Proteomes" id="UP000292372"/>
    </source>
</evidence>
<proteinExistence type="inferred from homology"/>
<dbReference type="EMBL" id="SIRS01000003">
    <property type="protein sequence ID" value="TBN16640.1"/>
    <property type="molecule type" value="Genomic_DNA"/>
</dbReference>
<reference evidence="8 9" key="1">
    <citation type="journal article" date="2015" name="Int. J. Syst. Evol. Microbiol.">
        <title>Hyunsoonleella pacifica sp. nov., isolated from seawater of South Pacific Gyre.</title>
        <authorList>
            <person name="Gao X."/>
            <person name="Zhang Z."/>
            <person name="Dai X."/>
            <person name="Zhang X.H."/>
        </authorList>
    </citation>
    <scope>NUCLEOTIDE SEQUENCE [LARGE SCALE GENOMIC DNA]</scope>
    <source>
        <strain evidence="8 9">SW033</strain>
    </source>
</reference>